<proteinExistence type="inferred from homology"/>
<dbReference type="eggNOG" id="KOG0365">
    <property type="taxonomic scope" value="Eukaryota"/>
</dbReference>
<dbReference type="GO" id="GO:0005965">
    <property type="term" value="C:protein farnesyltransferase complex"/>
    <property type="evidence" value="ECO:0007669"/>
    <property type="project" value="UniProtKB-UniRule"/>
</dbReference>
<dbReference type="EC" id="2.5.1.58" evidence="2 9"/>
<accession>T1IU12</accession>
<keyword evidence="6 9" id="KW-0479">Metal-binding</keyword>
<evidence type="ECO:0000256" key="8">
    <source>
        <dbReference type="ARBA" id="ARBA00022833"/>
    </source>
</evidence>
<dbReference type="PANTHER" id="PTHR11774">
    <property type="entry name" value="GERANYLGERANYL TRANSFERASE TYPE BETA SUBUNIT"/>
    <property type="match status" value="1"/>
</dbReference>
<evidence type="ECO:0000256" key="3">
    <source>
        <dbReference type="ARBA" id="ARBA00015798"/>
    </source>
</evidence>
<comment type="cofactor">
    <cofactor evidence="9">
        <name>Zn(2+)</name>
        <dbReference type="ChEBI" id="CHEBI:29105"/>
    </cofactor>
    <text evidence="9">Binds 1 zinc ion per subunit.</text>
</comment>
<dbReference type="STRING" id="126957.T1IU12"/>
<keyword evidence="8 9" id="KW-0862">Zinc</keyword>
<dbReference type="PANTHER" id="PTHR11774:SF6">
    <property type="entry name" value="PROTEIN FARNESYLTRANSFERASE SUBUNIT BETA"/>
    <property type="match status" value="1"/>
</dbReference>
<dbReference type="GO" id="GO:0008270">
    <property type="term" value="F:zinc ion binding"/>
    <property type="evidence" value="ECO:0007669"/>
    <property type="project" value="UniProtKB-UniRule"/>
</dbReference>
<dbReference type="EMBL" id="JH431512">
    <property type="status" value="NOT_ANNOTATED_CDS"/>
    <property type="molecule type" value="Genomic_DNA"/>
</dbReference>
<comment type="function">
    <text evidence="9">Catalyzes the transfer of a farnesyl moiety from farnesyl diphosphate to a cysteine at the fourth position from the C-terminus of several proteins. The beta subunit is responsible for peptide-binding.</text>
</comment>
<keyword evidence="7" id="KW-0677">Repeat</keyword>
<evidence type="ECO:0000256" key="6">
    <source>
        <dbReference type="ARBA" id="ARBA00022723"/>
    </source>
</evidence>
<dbReference type="SUPFAM" id="SSF48239">
    <property type="entry name" value="Terpenoid cyclases/Protein prenyltransferases"/>
    <property type="match status" value="1"/>
</dbReference>
<comment type="similarity">
    <text evidence="1 9">Belongs to the protein prenyltransferase subunit beta family.</text>
</comment>
<dbReference type="EnsemblMetazoa" id="SMAR004625-RA">
    <property type="protein sequence ID" value="SMAR004625-PA"/>
    <property type="gene ID" value="SMAR004625"/>
</dbReference>
<evidence type="ECO:0000256" key="1">
    <source>
        <dbReference type="ARBA" id="ARBA00010497"/>
    </source>
</evidence>
<evidence type="ECO:0000313" key="12">
    <source>
        <dbReference type="Proteomes" id="UP000014500"/>
    </source>
</evidence>
<dbReference type="Pfam" id="PF00432">
    <property type="entry name" value="Prenyltrans"/>
    <property type="match status" value="1"/>
</dbReference>
<evidence type="ECO:0000256" key="5">
    <source>
        <dbReference type="ARBA" id="ARBA00022679"/>
    </source>
</evidence>
<keyword evidence="12" id="KW-1185">Reference proteome</keyword>
<evidence type="ECO:0000313" key="11">
    <source>
        <dbReference type="EnsemblMetazoa" id="SMAR004625-PA"/>
    </source>
</evidence>
<dbReference type="Proteomes" id="UP000014500">
    <property type="component" value="Unassembled WGS sequence"/>
</dbReference>
<dbReference type="AlphaFoldDB" id="T1IU12"/>
<dbReference type="InterPro" id="IPR045089">
    <property type="entry name" value="PGGT1B-like"/>
</dbReference>
<evidence type="ECO:0000256" key="2">
    <source>
        <dbReference type="ARBA" id="ARBA00012702"/>
    </source>
</evidence>
<dbReference type="GO" id="GO:0097354">
    <property type="term" value="P:prenylation"/>
    <property type="evidence" value="ECO:0007669"/>
    <property type="project" value="UniProtKB-UniRule"/>
</dbReference>
<sequence>MAGFRCVKENFYRERFNDDKFKTKTSKEQNKIEDSIQLLYEHFRSEAQTDPEICTFLKNCQHPDGGFGGGPMQVAHLAATYAAVCALVIIGTDEAYEVIDRKKLGEYLSRMKQPEGSFKMHDYGEADIRGAYCAATVASLTNIYTQEMFDGTSEWIMTCQTYEGGFAGISGMEAHGGYTFCGLATLLILGKEKLCDVNALLKWAVNRQMRFEGGFQGRTNKLVDGCYSFWQGGLFPLIHRILVKTDSLTLGLERWLFHQGALQEYLLICCQTVNGGLIDKPGKNRDYYHTCYTLSGLSVAQHFAGGKFGSTWISGDAQNELIPIHPIYNICVDSVVNAHEFFSNLPSLDELDKQAYSES</sequence>
<dbReference type="CDD" id="cd02893">
    <property type="entry name" value="FTase"/>
    <property type="match status" value="1"/>
</dbReference>
<dbReference type="InterPro" id="IPR026872">
    <property type="entry name" value="FTB"/>
</dbReference>
<dbReference type="GO" id="GO:0004660">
    <property type="term" value="F:protein farnesyltransferase activity"/>
    <property type="evidence" value="ECO:0007669"/>
    <property type="project" value="UniProtKB-UniRule"/>
</dbReference>
<evidence type="ECO:0000259" key="10">
    <source>
        <dbReference type="Pfam" id="PF00432"/>
    </source>
</evidence>
<dbReference type="Gene3D" id="1.50.10.20">
    <property type="match status" value="1"/>
</dbReference>
<feature type="domain" description="Prenyltransferase alpha-alpha toroid" evidence="10">
    <location>
        <begin position="35"/>
        <end position="330"/>
    </location>
</feature>
<evidence type="ECO:0000256" key="9">
    <source>
        <dbReference type="RuleBase" id="RU365056"/>
    </source>
</evidence>
<protein>
    <recommendedName>
        <fullName evidence="3 9">Protein farnesyltransferase subunit beta</fullName>
        <shortName evidence="9">FTase-beta</shortName>
        <ecNumber evidence="2 9">2.5.1.58</ecNumber>
    </recommendedName>
</protein>
<keyword evidence="4 9" id="KW-0637">Prenyltransferase</keyword>
<dbReference type="InterPro" id="IPR001330">
    <property type="entry name" value="Prenyltrans"/>
</dbReference>
<dbReference type="InterPro" id="IPR008930">
    <property type="entry name" value="Terpenoid_cyclase/PrenylTrfase"/>
</dbReference>
<evidence type="ECO:0000256" key="4">
    <source>
        <dbReference type="ARBA" id="ARBA00022602"/>
    </source>
</evidence>
<name>T1IU12_STRMM</name>
<comment type="subunit">
    <text evidence="9">Heterodimer of an alpha and a beta subunit.</text>
</comment>
<reference evidence="12" key="1">
    <citation type="submission" date="2011-05" db="EMBL/GenBank/DDBJ databases">
        <authorList>
            <person name="Richards S.R."/>
            <person name="Qu J."/>
            <person name="Jiang H."/>
            <person name="Jhangiani S.N."/>
            <person name="Agravi P."/>
            <person name="Goodspeed R."/>
            <person name="Gross S."/>
            <person name="Mandapat C."/>
            <person name="Jackson L."/>
            <person name="Mathew T."/>
            <person name="Pu L."/>
            <person name="Thornton R."/>
            <person name="Saada N."/>
            <person name="Wilczek-Boney K.B."/>
            <person name="Lee S."/>
            <person name="Kovar C."/>
            <person name="Wu Y."/>
            <person name="Scherer S.E."/>
            <person name="Worley K.C."/>
            <person name="Muzny D.M."/>
            <person name="Gibbs R."/>
        </authorList>
    </citation>
    <scope>NUCLEOTIDE SEQUENCE</scope>
    <source>
        <strain evidence="12">Brora</strain>
    </source>
</reference>
<dbReference type="OMA" id="MLYWIAN"/>
<dbReference type="HOGENOM" id="CLU_028946_0_1_1"/>
<dbReference type="PhylomeDB" id="T1IU12"/>
<evidence type="ECO:0000256" key="7">
    <source>
        <dbReference type="ARBA" id="ARBA00022737"/>
    </source>
</evidence>
<reference evidence="11" key="2">
    <citation type="submission" date="2015-02" db="UniProtKB">
        <authorList>
            <consortium name="EnsemblMetazoa"/>
        </authorList>
    </citation>
    <scope>IDENTIFICATION</scope>
</reference>
<comment type="catalytic activity">
    <reaction evidence="9">
        <text>L-cysteinyl-[protein] + (2E,6E)-farnesyl diphosphate = S-(2E,6E)-farnesyl-L-cysteinyl-[protein] + diphosphate</text>
        <dbReference type="Rhea" id="RHEA:13345"/>
        <dbReference type="Rhea" id="RHEA-COMP:10131"/>
        <dbReference type="Rhea" id="RHEA-COMP:11535"/>
        <dbReference type="ChEBI" id="CHEBI:29950"/>
        <dbReference type="ChEBI" id="CHEBI:33019"/>
        <dbReference type="ChEBI" id="CHEBI:86019"/>
        <dbReference type="ChEBI" id="CHEBI:175763"/>
    </reaction>
</comment>
<organism evidence="11 12">
    <name type="scientific">Strigamia maritima</name>
    <name type="common">European centipede</name>
    <name type="synonym">Geophilus maritimus</name>
    <dbReference type="NCBI Taxonomy" id="126957"/>
    <lineage>
        <taxon>Eukaryota</taxon>
        <taxon>Metazoa</taxon>
        <taxon>Ecdysozoa</taxon>
        <taxon>Arthropoda</taxon>
        <taxon>Myriapoda</taxon>
        <taxon>Chilopoda</taxon>
        <taxon>Pleurostigmophora</taxon>
        <taxon>Geophilomorpha</taxon>
        <taxon>Linotaeniidae</taxon>
        <taxon>Strigamia</taxon>
    </lineage>
</organism>
<keyword evidence="5 9" id="KW-0808">Transferase</keyword>